<dbReference type="PATRIC" id="fig|1379910.4.peg.147"/>
<evidence type="ECO:0000256" key="7">
    <source>
        <dbReference type="PROSITE-ProRule" id="PRU01360"/>
    </source>
</evidence>
<evidence type="ECO:0000256" key="4">
    <source>
        <dbReference type="ARBA" id="ARBA00022692"/>
    </source>
</evidence>
<dbReference type="Pfam" id="PF13715">
    <property type="entry name" value="CarbopepD_reg_2"/>
    <property type="match status" value="1"/>
</dbReference>
<keyword evidence="3 7" id="KW-1134">Transmembrane beta strand</keyword>
<keyword evidence="4 7" id="KW-0812">Transmembrane</keyword>
<dbReference type="InterPro" id="IPR012910">
    <property type="entry name" value="Plug_dom"/>
</dbReference>
<gene>
    <name evidence="10" type="ORF">TH63_00700</name>
</gene>
<dbReference type="SUPFAM" id="SSF56935">
    <property type="entry name" value="Porins"/>
    <property type="match status" value="1"/>
</dbReference>
<dbReference type="Gene3D" id="2.170.130.10">
    <property type="entry name" value="TonB-dependent receptor, plug domain"/>
    <property type="match status" value="1"/>
</dbReference>
<dbReference type="NCBIfam" id="TIGR04056">
    <property type="entry name" value="OMP_RagA_SusC"/>
    <property type="match status" value="1"/>
</dbReference>
<dbReference type="InterPro" id="IPR023996">
    <property type="entry name" value="TonB-dep_OMP_SusC/RagA"/>
</dbReference>
<dbReference type="Pfam" id="PF07715">
    <property type="entry name" value="Plug"/>
    <property type="match status" value="1"/>
</dbReference>
<dbReference type="InterPro" id="IPR008969">
    <property type="entry name" value="CarboxyPept-like_regulatory"/>
</dbReference>
<dbReference type="OrthoDB" id="9768177at2"/>
<evidence type="ECO:0000313" key="11">
    <source>
        <dbReference type="Proteomes" id="UP000036458"/>
    </source>
</evidence>
<feature type="chain" id="PRO_5005212610" description="TonB-dependent receptor plug domain-containing protein" evidence="8">
    <location>
        <begin position="22"/>
        <end position="1009"/>
    </location>
</feature>
<organism evidence="10 11">
    <name type="scientific">Rufibacter radiotolerans</name>
    <dbReference type="NCBI Taxonomy" id="1379910"/>
    <lineage>
        <taxon>Bacteria</taxon>
        <taxon>Pseudomonadati</taxon>
        <taxon>Bacteroidota</taxon>
        <taxon>Cytophagia</taxon>
        <taxon>Cytophagales</taxon>
        <taxon>Hymenobacteraceae</taxon>
        <taxon>Rufibacter</taxon>
    </lineage>
</organism>
<dbReference type="SUPFAM" id="SSF49464">
    <property type="entry name" value="Carboxypeptidase regulatory domain-like"/>
    <property type="match status" value="1"/>
</dbReference>
<evidence type="ECO:0000256" key="6">
    <source>
        <dbReference type="ARBA" id="ARBA00023237"/>
    </source>
</evidence>
<dbReference type="STRING" id="1379910.TH63_00700"/>
<evidence type="ECO:0000256" key="1">
    <source>
        <dbReference type="ARBA" id="ARBA00004571"/>
    </source>
</evidence>
<feature type="signal peptide" evidence="8">
    <location>
        <begin position="1"/>
        <end position="21"/>
    </location>
</feature>
<dbReference type="AlphaFoldDB" id="A0A0H4WA84"/>
<dbReference type="RefSeq" id="WP_076606562.1">
    <property type="nucleotide sequence ID" value="NZ_CP010777.1"/>
</dbReference>
<dbReference type="NCBIfam" id="TIGR04057">
    <property type="entry name" value="SusC_RagA_signa"/>
    <property type="match status" value="1"/>
</dbReference>
<evidence type="ECO:0000256" key="5">
    <source>
        <dbReference type="ARBA" id="ARBA00023136"/>
    </source>
</evidence>
<comment type="similarity">
    <text evidence="7">Belongs to the TonB-dependent receptor family.</text>
</comment>
<keyword evidence="6 7" id="KW-0998">Cell outer membrane</keyword>
<dbReference type="Gene3D" id="2.60.40.1120">
    <property type="entry name" value="Carboxypeptidase-like, regulatory domain"/>
    <property type="match status" value="1"/>
</dbReference>
<keyword evidence="11" id="KW-1185">Reference proteome</keyword>
<dbReference type="InterPro" id="IPR039426">
    <property type="entry name" value="TonB-dep_rcpt-like"/>
</dbReference>
<evidence type="ECO:0000313" key="10">
    <source>
        <dbReference type="EMBL" id="AKQ47396.1"/>
    </source>
</evidence>
<comment type="subcellular location">
    <subcellularLocation>
        <location evidence="1 7">Cell outer membrane</location>
        <topology evidence="1 7">Multi-pass membrane protein</topology>
    </subcellularLocation>
</comment>
<dbReference type="GO" id="GO:0009279">
    <property type="term" value="C:cell outer membrane"/>
    <property type="evidence" value="ECO:0007669"/>
    <property type="project" value="UniProtKB-SubCell"/>
</dbReference>
<name>A0A0H4WA84_9BACT</name>
<dbReference type="Proteomes" id="UP000036458">
    <property type="component" value="Chromosome"/>
</dbReference>
<accession>A0A0H4WA84</accession>
<evidence type="ECO:0000256" key="8">
    <source>
        <dbReference type="SAM" id="SignalP"/>
    </source>
</evidence>
<protein>
    <recommendedName>
        <fullName evidence="9">TonB-dependent receptor plug domain-containing protein</fullName>
    </recommendedName>
</protein>
<dbReference type="PROSITE" id="PS52016">
    <property type="entry name" value="TONB_DEPENDENT_REC_3"/>
    <property type="match status" value="1"/>
</dbReference>
<dbReference type="InterPro" id="IPR036942">
    <property type="entry name" value="Beta-barrel_TonB_sf"/>
</dbReference>
<evidence type="ECO:0000256" key="2">
    <source>
        <dbReference type="ARBA" id="ARBA00022448"/>
    </source>
</evidence>
<reference evidence="10 11" key="1">
    <citation type="submission" date="2015-01" db="EMBL/GenBank/DDBJ databases">
        <title>Rufibacter sp./DG31D/ whole genome sequencing.</title>
        <authorList>
            <person name="Kim M.K."/>
            <person name="Srinivasan S."/>
            <person name="Lee J.-J."/>
        </authorList>
    </citation>
    <scope>NUCLEOTIDE SEQUENCE [LARGE SCALE GENOMIC DNA]</scope>
    <source>
        <strain evidence="10 11">DG31D</strain>
    </source>
</reference>
<feature type="domain" description="TonB-dependent receptor plug" evidence="9">
    <location>
        <begin position="116"/>
        <end position="234"/>
    </location>
</feature>
<proteinExistence type="inferred from homology"/>
<evidence type="ECO:0000259" key="9">
    <source>
        <dbReference type="Pfam" id="PF07715"/>
    </source>
</evidence>
<dbReference type="Gene3D" id="2.40.170.20">
    <property type="entry name" value="TonB-dependent receptor, beta-barrel domain"/>
    <property type="match status" value="1"/>
</dbReference>
<sequence length="1009" mass="109331">MKKALLFSFALMLTLLTQAWAQNRTVTGRVTDTATGEGMPGVTVLLKGSSTAAPTDVNGAYSINVPSAGGTLVFSFIGYTNQEVAIGSQSTVNVRMVTDARQISEIVVTGYGVQEKREVTGAIAQVSGASIQNQPIPSLDKALQGRAAGVVVQSSNGIPGGAINVQIRGIGSVNANTSPLYIVDGVQINTATARVAYTSSNPLSAINTNDIESIEVIKDAATAAVYGSQAANGVVIITTKKGKAGRTNFTANYYTGFAKELSKFDVLNTQQYFALRTEAYRNANSPAVARANVISEMGLPSTITDAQIAALPTYNWQDEAFRRGVVNNYELSARGGNDKTTFYLSGAYQEQSAILTSADFKRASMRLNLNHAASDKLSFETTINLSNVDQAAPFSTSGSSLGNPAFSASLILPQNKVRNENGTYFGLPGSGQVFGGVLNQNIVAVNEYSTGNQQTNSVIGSFAATYKILPGLSFRSSYSLDYSNINADFYYDPRTNDGYANSGSGFKASDWNTNIQTVQLLNFGRTFADLHKVEAQVGFEYRTDQRRSFSANAQGFATPEFRTLGTASTPVSIGEGFTGYKRAGGFGSINYVFNGKYTLRGILSYNGSSRFGKSTQYGFFPGVAAAWNISDENFLKGTDWLNTLKLRASWGQNGRDGIGDFTSRSLYAGAGVYTGAPAIAPAGLANTDLKWEVRTMLDMGIDFAFFGNRVSGTLGGFIEKNDDLLFQQPLQSSTGFSSVWNNVGALEQKGLEIELNTVNLDFGGFQWRTNFNYTYIHNEITRLYNDLNRLPDNSLIVGEDIGVIWSYEYAGVNPATGRPMWYDGNGNPTYVVSAANDGRIIGSTRPKHTGGLDNAFTYKGFDLNFLFQYQYGRRQLDSQHNFLLENGNRALNGLTEVYNERWTTPGQITSVPRPYHGGAESQGNNHVIGSTRNYLKTDYIRLKTVQVGYNLSNALLTRSRFLTSARVYVQGTNLYTYSDFPGYDPEFYGTALGIIPQSKNVTFGVQLGF</sequence>
<dbReference type="EMBL" id="CP010777">
    <property type="protein sequence ID" value="AKQ47396.1"/>
    <property type="molecule type" value="Genomic_DNA"/>
</dbReference>
<keyword evidence="2 7" id="KW-0813">Transport</keyword>
<dbReference type="InterPro" id="IPR023997">
    <property type="entry name" value="TonB-dep_OMP_SusC/RagA_CS"/>
</dbReference>
<dbReference type="KEGG" id="ruf:TH63_00700"/>
<keyword evidence="5 7" id="KW-0472">Membrane</keyword>
<dbReference type="InterPro" id="IPR037066">
    <property type="entry name" value="Plug_dom_sf"/>
</dbReference>
<evidence type="ECO:0000256" key="3">
    <source>
        <dbReference type="ARBA" id="ARBA00022452"/>
    </source>
</evidence>
<keyword evidence="8" id="KW-0732">Signal</keyword>